<dbReference type="PANTHER" id="PTHR11135:SF1">
    <property type="entry name" value="PROTEIN YHCC"/>
    <property type="match status" value="1"/>
</dbReference>
<feature type="region of interest" description="Disordered" evidence="7">
    <location>
        <begin position="1"/>
        <end position="27"/>
    </location>
</feature>
<dbReference type="InterPro" id="IPR039661">
    <property type="entry name" value="ELP3"/>
</dbReference>
<dbReference type="GO" id="GO:0051539">
    <property type="term" value="F:4 iron, 4 sulfur cluster binding"/>
    <property type="evidence" value="ECO:0007669"/>
    <property type="project" value="UniProtKB-KW"/>
</dbReference>
<dbReference type="PATRIC" id="fig|1702221.3.peg.1097"/>
<dbReference type="SFLD" id="SFLDG01091">
    <property type="entry name" value="uncharacterized_CHP01210-like"/>
    <property type="match status" value="1"/>
</dbReference>
<name>A0A140DUE3_9FIRM</name>
<dbReference type="InterPro" id="IPR058240">
    <property type="entry name" value="rSAM_sf"/>
</dbReference>
<evidence type="ECO:0000256" key="4">
    <source>
        <dbReference type="ARBA" id="ARBA00022723"/>
    </source>
</evidence>
<dbReference type="InterPro" id="IPR005911">
    <property type="entry name" value="YhcC-like"/>
</dbReference>
<comment type="cofactor">
    <cofactor evidence="1">
        <name>[4Fe-4S] cluster</name>
        <dbReference type="ChEBI" id="CHEBI:49883"/>
    </cofactor>
</comment>
<dbReference type="RefSeq" id="WP_082743257.1">
    <property type="nucleotide sequence ID" value="NZ_CAMNXC010000016.1"/>
</dbReference>
<dbReference type="EMBL" id="CP011391">
    <property type="protein sequence ID" value="AMK54270.1"/>
    <property type="molecule type" value="Genomic_DNA"/>
</dbReference>
<proteinExistence type="predicted"/>
<protein>
    <recommendedName>
        <fullName evidence="8">Radical SAM core domain-containing protein</fullName>
    </recommendedName>
</protein>
<dbReference type="KEGG" id="fro:AALO17_11360"/>
<keyword evidence="4" id="KW-0479">Metal-binding</keyword>
<dbReference type="InterPro" id="IPR032432">
    <property type="entry name" value="Radical_SAM_C"/>
</dbReference>
<dbReference type="NCBIfam" id="TIGR01212">
    <property type="entry name" value="TIGR01212 family radical SAM protein"/>
    <property type="match status" value="1"/>
</dbReference>
<dbReference type="PANTHER" id="PTHR11135">
    <property type="entry name" value="HISTONE ACETYLTRANSFERASE-RELATED"/>
    <property type="match status" value="1"/>
</dbReference>
<dbReference type="GO" id="GO:0003824">
    <property type="term" value="F:catalytic activity"/>
    <property type="evidence" value="ECO:0007669"/>
    <property type="project" value="InterPro"/>
</dbReference>
<organism evidence="9 10">
    <name type="scientific">Faecalibaculum rodentium</name>
    <dbReference type="NCBI Taxonomy" id="1702221"/>
    <lineage>
        <taxon>Bacteria</taxon>
        <taxon>Bacillati</taxon>
        <taxon>Bacillota</taxon>
        <taxon>Erysipelotrichia</taxon>
        <taxon>Erysipelotrichales</taxon>
        <taxon>Erysipelotrichaceae</taxon>
        <taxon>Faecalibaculum</taxon>
    </lineage>
</organism>
<evidence type="ECO:0000256" key="6">
    <source>
        <dbReference type="ARBA" id="ARBA00023014"/>
    </source>
</evidence>
<dbReference type="Pfam" id="PF04055">
    <property type="entry name" value="Radical_SAM"/>
    <property type="match status" value="1"/>
</dbReference>
<evidence type="ECO:0000256" key="1">
    <source>
        <dbReference type="ARBA" id="ARBA00001966"/>
    </source>
</evidence>
<dbReference type="GO" id="GO:0046872">
    <property type="term" value="F:metal ion binding"/>
    <property type="evidence" value="ECO:0007669"/>
    <property type="project" value="UniProtKB-KW"/>
</dbReference>
<evidence type="ECO:0000256" key="5">
    <source>
        <dbReference type="ARBA" id="ARBA00023004"/>
    </source>
</evidence>
<dbReference type="AlphaFoldDB" id="A0A140DUE3"/>
<reference evidence="9 10" key="1">
    <citation type="journal article" date="2016" name="Gut Pathog.">
        <title>Whole genome sequencing of "Faecalibaculum rodentium" ALO17, isolated from C57BL/6J laboratory mouse feces.</title>
        <authorList>
            <person name="Lim S."/>
            <person name="Chang D.H."/>
            <person name="Ahn S."/>
            <person name="Kim B.C."/>
        </authorList>
    </citation>
    <scope>NUCLEOTIDE SEQUENCE [LARGE SCALE GENOMIC DNA]</scope>
    <source>
        <strain evidence="9 10">Alo17</strain>
    </source>
</reference>
<dbReference type="InterPro" id="IPR023404">
    <property type="entry name" value="rSAM_horseshoe"/>
</dbReference>
<sequence>MHHTQTDELSEKNRHPSEGHTLSPFPFSDTNKRYHTYSYALKQQYGKKLAKIPLDAGFTCPNRDGTKGWGGCRFCSSQGSGDTILHSGEDLRLQFEAGLERARKKWPDASAIAYFQSYSNTYAPLPDLRRILEPVFSWEDVAEVSIATRPDCLDAEKILWLSEMNRVKPVWIEMGLQSGRDATMAAMNRGHNTSILVACMKQLQGTGIRTCLHIINGLPGESHEDMMETARLVARLKPDAVKIHMLHVISDSALGQDYRQSPFPLLSMEEYVQIVCDQLEILPPEMVVERITGDGVADNLLAPEWTVKKRVTMNAVDRELACRDSWQGKRYKPEQ</sequence>
<keyword evidence="3" id="KW-0949">S-adenosyl-L-methionine</keyword>
<accession>A0A140DUE3</accession>
<dbReference type="GeneID" id="78477892"/>
<dbReference type="OrthoDB" id="9801689at2"/>
<evidence type="ECO:0000256" key="3">
    <source>
        <dbReference type="ARBA" id="ARBA00022691"/>
    </source>
</evidence>
<keyword evidence="10" id="KW-1185">Reference proteome</keyword>
<keyword evidence="5" id="KW-0408">Iron</keyword>
<dbReference type="SUPFAM" id="SSF102114">
    <property type="entry name" value="Radical SAM enzymes"/>
    <property type="match status" value="1"/>
</dbReference>
<keyword evidence="2" id="KW-0004">4Fe-4S</keyword>
<evidence type="ECO:0000313" key="10">
    <source>
        <dbReference type="Proteomes" id="UP000069771"/>
    </source>
</evidence>
<dbReference type="SMART" id="SM00729">
    <property type="entry name" value="Elp3"/>
    <property type="match status" value="1"/>
</dbReference>
<dbReference type="SFLD" id="SFLDG01086">
    <property type="entry name" value="elongater_protein-like"/>
    <property type="match status" value="1"/>
</dbReference>
<dbReference type="STRING" id="1702221.AALO17_11360"/>
<dbReference type="PROSITE" id="PS51918">
    <property type="entry name" value="RADICAL_SAM"/>
    <property type="match status" value="1"/>
</dbReference>
<dbReference type="InterPro" id="IPR007197">
    <property type="entry name" value="rSAM"/>
</dbReference>
<gene>
    <name evidence="9" type="ORF">AALO17_11360</name>
</gene>
<dbReference type="Gene3D" id="3.80.30.20">
    <property type="entry name" value="tm_1862 like domain"/>
    <property type="match status" value="1"/>
</dbReference>
<evidence type="ECO:0000256" key="7">
    <source>
        <dbReference type="SAM" id="MobiDB-lite"/>
    </source>
</evidence>
<feature type="domain" description="Radical SAM core" evidence="8">
    <location>
        <begin position="44"/>
        <end position="285"/>
    </location>
</feature>
<dbReference type="InterPro" id="IPR006638">
    <property type="entry name" value="Elp3/MiaA/NifB-like_rSAM"/>
</dbReference>
<evidence type="ECO:0000313" key="9">
    <source>
        <dbReference type="EMBL" id="AMK54270.1"/>
    </source>
</evidence>
<feature type="compositionally biased region" description="Basic and acidic residues" evidence="7">
    <location>
        <begin position="1"/>
        <end position="18"/>
    </location>
</feature>
<evidence type="ECO:0000259" key="8">
    <source>
        <dbReference type="PROSITE" id="PS51918"/>
    </source>
</evidence>
<dbReference type="Proteomes" id="UP000069771">
    <property type="component" value="Chromosome"/>
</dbReference>
<dbReference type="SFLD" id="SFLDS00029">
    <property type="entry name" value="Radical_SAM"/>
    <property type="match status" value="1"/>
</dbReference>
<evidence type="ECO:0000256" key="2">
    <source>
        <dbReference type="ARBA" id="ARBA00022485"/>
    </source>
</evidence>
<keyword evidence="6" id="KW-0411">Iron-sulfur</keyword>
<dbReference type="Pfam" id="PF16199">
    <property type="entry name" value="Radical_SAM_C"/>
    <property type="match status" value="1"/>
</dbReference>